<reference evidence="8" key="3">
    <citation type="submission" date="2015-06" db="UniProtKB">
        <authorList>
            <consortium name="EnsemblMetazoa"/>
        </authorList>
    </citation>
    <scope>IDENTIFICATION</scope>
</reference>
<name>T1EH73_HELRO</name>
<dbReference type="EMBL" id="AMQM01003697">
    <property type="status" value="NOT_ANNOTATED_CDS"/>
    <property type="molecule type" value="Genomic_DNA"/>
</dbReference>
<dbReference type="GeneID" id="20195923"/>
<evidence type="ECO:0000313" key="7">
    <source>
        <dbReference type="EMBL" id="ESO06869.1"/>
    </source>
</evidence>
<evidence type="ECO:0000256" key="1">
    <source>
        <dbReference type="ARBA" id="ARBA00004141"/>
    </source>
</evidence>
<dbReference type="OrthoDB" id="5345392at2759"/>
<dbReference type="EnsemblMetazoa" id="HelroT125752">
    <property type="protein sequence ID" value="HelroP125752"/>
    <property type="gene ID" value="HelroG125752"/>
</dbReference>
<sequence>LSQTLFSPRYLLVTNTSIGFLTGAVGDSINQNVGIPRKKNVDDYKWSWSRFRNQCAQGSILGAAYHFWYLFLDRKLPGTSSSSVIKKVFADQVIMCPIAVVFYLGLLNLLEGGTLEEGMKSLKEKSGQLLLAEWTFGPLSQLINFYIIPCRFRVLYDSIVVLSFDSY</sequence>
<dbReference type="GO" id="GO:0005739">
    <property type="term" value="C:mitochondrion"/>
    <property type="evidence" value="ECO:0000318"/>
    <property type="project" value="GO_Central"/>
</dbReference>
<reference evidence="9" key="1">
    <citation type="submission" date="2012-12" db="EMBL/GenBank/DDBJ databases">
        <authorList>
            <person name="Hellsten U."/>
            <person name="Grimwood J."/>
            <person name="Chapman J.A."/>
            <person name="Shapiro H."/>
            <person name="Aerts A."/>
            <person name="Otillar R.P."/>
            <person name="Terry A.Y."/>
            <person name="Boore J.L."/>
            <person name="Simakov O."/>
            <person name="Marletaz F."/>
            <person name="Cho S.-J."/>
            <person name="Edsinger-Gonzales E."/>
            <person name="Havlak P."/>
            <person name="Kuo D.-H."/>
            <person name="Larsson T."/>
            <person name="Lv J."/>
            <person name="Arendt D."/>
            <person name="Savage R."/>
            <person name="Osoegawa K."/>
            <person name="de Jong P."/>
            <person name="Lindberg D.R."/>
            <person name="Seaver E.C."/>
            <person name="Weisblat D.A."/>
            <person name="Putnam N.H."/>
            <person name="Grigoriev I.V."/>
            <person name="Rokhsar D.S."/>
        </authorList>
    </citation>
    <scope>NUCLEOTIDE SEQUENCE</scope>
</reference>
<dbReference type="InParanoid" id="T1EH73"/>
<dbReference type="RefSeq" id="XP_009014965.1">
    <property type="nucleotide sequence ID" value="XM_009016717.1"/>
</dbReference>
<keyword evidence="4" id="KW-1133">Transmembrane helix</keyword>
<comment type="subcellular location">
    <subcellularLocation>
        <location evidence="1">Membrane</location>
        <topology evidence="1">Multi-pass membrane protein</topology>
    </subcellularLocation>
</comment>
<dbReference type="EMBL" id="KB096275">
    <property type="protein sequence ID" value="ESO06869.1"/>
    <property type="molecule type" value="Genomic_DNA"/>
</dbReference>
<organism evidence="8 9">
    <name type="scientific">Helobdella robusta</name>
    <name type="common">Californian leech</name>
    <dbReference type="NCBI Taxonomy" id="6412"/>
    <lineage>
        <taxon>Eukaryota</taxon>
        <taxon>Metazoa</taxon>
        <taxon>Spiralia</taxon>
        <taxon>Lophotrochozoa</taxon>
        <taxon>Annelida</taxon>
        <taxon>Clitellata</taxon>
        <taxon>Hirudinea</taxon>
        <taxon>Rhynchobdellida</taxon>
        <taxon>Glossiphoniidae</taxon>
        <taxon>Helobdella</taxon>
    </lineage>
</organism>
<reference evidence="7 9" key="2">
    <citation type="journal article" date="2013" name="Nature">
        <title>Insights into bilaterian evolution from three spiralian genomes.</title>
        <authorList>
            <person name="Simakov O."/>
            <person name="Marletaz F."/>
            <person name="Cho S.J."/>
            <person name="Edsinger-Gonzales E."/>
            <person name="Havlak P."/>
            <person name="Hellsten U."/>
            <person name="Kuo D.H."/>
            <person name="Larsson T."/>
            <person name="Lv J."/>
            <person name="Arendt D."/>
            <person name="Savage R."/>
            <person name="Osoegawa K."/>
            <person name="de Jong P."/>
            <person name="Grimwood J."/>
            <person name="Chapman J.A."/>
            <person name="Shapiro H."/>
            <person name="Aerts A."/>
            <person name="Otillar R.P."/>
            <person name="Terry A.Y."/>
            <person name="Boore J.L."/>
            <person name="Grigoriev I.V."/>
            <person name="Lindberg D.R."/>
            <person name="Seaver E.C."/>
            <person name="Weisblat D.A."/>
            <person name="Putnam N.H."/>
            <person name="Rokhsar D.S."/>
        </authorList>
    </citation>
    <scope>NUCLEOTIDE SEQUENCE</scope>
</reference>
<dbReference type="Proteomes" id="UP000015101">
    <property type="component" value="Unassembled WGS sequence"/>
</dbReference>
<evidence type="ECO:0000313" key="8">
    <source>
        <dbReference type="EnsemblMetazoa" id="HelroP125752"/>
    </source>
</evidence>
<gene>
    <name evidence="8" type="primary">20195923</name>
    <name evidence="7" type="ORF">HELRODRAFT_125752</name>
</gene>
<dbReference type="FunCoup" id="T1EH73">
    <property type="interactions" value="361"/>
</dbReference>
<proteinExistence type="inferred from homology"/>
<dbReference type="AlphaFoldDB" id="T1EH73"/>
<dbReference type="KEGG" id="hro:HELRODRAFT_125752"/>
<evidence type="ECO:0000256" key="4">
    <source>
        <dbReference type="ARBA" id="ARBA00022989"/>
    </source>
</evidence>
<dbReference type="GO" id="GO:0016020">
    <property type="term" value="C:membrane"/>
    <property type="evidence" value="ECO:0007669"/>
    <property type="project" value="UniProtKB-SubCell"/>
</dbReference>
<dbReference type="HOGENOM" id="CLU_049109_4_1_1"/>
<comment type="similarity">
    <text evidence="2 6">Belongs to the peroxisomal membrane protein PXMP2/4 family.</text>
</comment>
<keyword evidence="5" id="KW-0472">Membrane</keyword>
<accession>T1EH73</accession>
<dbReference type="CTD" id="20195923"/>
<evidence type="ECO:0000313" key="9">
    <source>
        <dbReference type="Proteomes" id="UP000015101"/>
    </source>
</evidence>
<protein>
    <recommendedName>
        <fullName evidence="10">Mpv17-like protein 2</fullName>
    </recommendedName>
</protein>
<dbReference type="PANTHER" id="PTHR11266">
    <property type="entry name" value="PEROXISOMAL MEMBRANE PROTEIN 2, PXMP2 MPV17"/>
    <property type="match status" value="1"/>
</dbReference>
<keyword evidence="9" id="KW-1185">Reference proteome</keyword>
<dbReference type="OMA" id="IICHYWY"/>
<evidence type="ECO:0008006" key="10">
    <source>
        <dbReference type="Google" id="ProtNLM"/>
    </source>
</evidence>
<evidence type="ECO:0000256" key="5">
    <source>
        <dbReference type="ARBA" id="ARBA00023136"/>
    </source>
</evidence>
<dbReference type="PANTHER" id="PTHR11266:SF8">
    <property type="entry name" value="MPV17-LIKE PROTEIN 2"/>
    <property type="match status" value="1"/>
</dbReference>
<evidence type="ECO:0000256" key="3">
    <source>
        <dbReference type="ARBA" id="ARBA00022692"/>
    </source>
</evidence>
<dbReference type="STRING" id="6412.T1EH73"/>
<keyword evidence="3" id="KW-0812">Transmembrane</keyword>
<dbReference type="eggNOG" id="KOG1944">
    <property type="taxonomic scope" value="Eukaryota"/>
</dbReference>
<dbReference type="Pfam" id="PF04117">
    <property type="entry name" value="Mpv17_PMP22"/>
    <property type="match status" value="1"/>
</dbReference>
<dbReference type="InterPro" id="IPR007248">
    <property type="entry name" value="Mpv17_PMP22"/>
</dbReference>
<evidence type="ECO:0000256" key="6">
    <source>
        <dbReference type="RuleBase" id="RU363053"/>
    </source>
</evidence>
<evidence type="ECO:0000256" key="2">
    <source>
        <dbReference type="ARBA" id="ARBA00006824"/>
    </source>
</evidence>
<dbReference type="GO" id="GO:0005737">
    <property type="term" value="C:cytoplasm"/>
    <property type="evidence" value="ECO:0000318"/>
    <property type="project" value="GO_Central"/>
</dbReference>